<keyword evidence="2" id="KW-1185">Reference proteome</keyword>
<evidence type="ECO:0008006" key="3">
    <source>
        <dbReference type="Google" id="ProtNLM"/>
    </source>
</evidence>
<dbReference type="Proteomes" id="UP001201163">
    <property type="component" value="Unassembled WGS sequence"/>
</dbReference>
<dbReference type="EMBL" id="JAKELL010000031">
    <property type="protein sequence ID" value="KAH8990362.1"/>
    <property type="molecule type" value="Genomic_DNA"/>
</dbReference>
<sequence length="489" mass="53211">MSKFLALHRSPSAETFVAGMQPGTSVDGISGDMPASAFDPATTTSQQVVGDKTGTQYSLHVIEDLRELNVSEAFSTSGAITFAGGNIEGSVNTAFDLSQSHASTGRSILIVLRCEKHGLATRIGSVAKLTEAAKSLINNPSVFRERFGDYYVHEISHEARFTAVCVDAQGSGKFESQLKSAAKESNASIEVQYDILGDMGSAHIDVNASATDNLTLFDAKCVPVPSTVHLRHYCNIEPQIPRSIEMDPDLYLRTGTRKAFDDIRLAVLFNSTLPADGSSRIRRRRKIEELFREIHANRSGYSTNPQELSNVLNDLAGLLEEFNQILACRELITSLRNISYDDAIRGHRIDHTDGTAAWIRSQKNIGTFSVGRTNPSAEDIKKYGIEHVSRGPGMESQQDYALLRQVWGSLGFPGGTGVDGTVIGFTVDSHWTDGTNGWWGIVPKTGPLGKKDLKVSVESEGSKGMHWSLDVCESVVLGCSYDSFSIEEP</sequence>
<gene>
    <name evidence="1" type="ORF">EDB92DRAFT_1816912</name>
</gene>
<comment type="caution">
    <text evidence="1">The sequence shown here is derived from an EMBL/GenBank/DDBJ whole genome shotgun (WGS) entry which is preliminary data.</text>
</comment>
<accession>A0AAD4QCZ9</accession>
<protein>
    <recommendedName>
        <fullName evidence="3">MACPF domain-containing protein</fullName>
    </recommendedName>
</protein>
<reference evidence="1" key="1">
    <citation type="submission" date="2022-01" db="EMBL/GenBank/DDBJ databases">
        <title>Comparative genomics reveals a dynamic genome evolution in the ectomycorrhizal milk-cap (Lactarius) mushrooms.</title>
        <authorList>
            <consortium name="DOE Joint Genome Institute"/>
            <person name="Lebreton A."/>
            <person name="Tang N."/>
            <person name="Kuo A."/>
            <person name="LaButti K."/>
            <person name="Drula E."/>
            <person name="Barry K."/>
            <person name="Clum A."/>
            <person name="Lipzen A."/>
            <person name="Mousain D."/>
            <person name="Ng V."/>
            <person name="Wang R."/>
            <person name="Wang X."/>
            <person name="Dai Y."/>
            <person name="Henrissat B."/>
            <person name="Grigoriev I.V."/>
            <person name="Guerin-Laguette A."/>
            <person name="Yu F."/>
            <person name="Martin F.M."/>
        </authorList>
    </citation>
    <scope>NUCLEOTIDE SEQUENCE</scope>
    <source>
        <strain evidence="1">QP</strain>
    </source>
</reference>
<organism evidence="1 2">
    <name type="scientific">Lactarius akahatsu</name>
    <dbReference type="NCBI Taxonomy" id="416441"/>
    <lineage>
        <taxon>Eukaryota</taxon>
        <taxon>Fungi</taxon>
        <taxon>Dikarya</taxon>
        <taxon>Basidiomycota</taxon>
        <taxon>Agaricomycotina</taxon>
        <taxon>Agaricomycetes</taxon>
        <taxon>Russulales</taxon>
        <taxon>Russulaceae</taxon>
        <taxon>Lactarius</taxon>
    </lineage>
</organism>
<name>A0AAD4QCZ9_9AGAM</name>
<evidence type="ECO:0000313" key="2">
    <source>
        <dbReference type="Proteomes" id="UP001201163"/>
    </source>
</evidence>
<dbReference type="AlphaFoldDB" id="A0AAD4QCZ9"/>
<evidence type="ECO:0000313" key="1">
    <source>
        <dbReference type="EMBL" id="KAH8990362.1"/>
    </source>
</evidence>
<proteinExistence type="predicted"/>